<accession>A0A4S4EC65</accession>
<gene>
    <name evidence="1" type="ORF">TEA_014307</name>
</gene>
<dbReference type="EMBL" id="SDRB02005670">
    <property type="protein sequence ID" value="THG13829.1"/>
    <property type="molecule type" value="Genomic_DNA"/>
</dbReference>
<dbReference type="STRING" id="542762.A0A4S4EC65"/>
<dbReference type="Pfam" id="PF12452">
    <property type="entry name" value="DUF3685"/>
    <property type="match status" value="1"/>
</dbReference>
<name>A0A4S4EC65_CAMSN</name>
<dbReference type="PANTHER" id="PTHR36807:SF2">
    <property type="entry name" value="PHOSPHOGLYCOLATE PHOSPHATASE"/>
    <property type="match status" value="1"/>
</dbReference>
<organism evidence="1 2">
    <name type="scientific">Camellia sinensis var. sinensis</name>
    <name type="common">China tea</name>
    <dbReference type="NCBI Taxonomy" id="542762"/>
    <lineage>
        <taxon>Eukaryota</taxon>
        <taxon>Viridiplantae</taxon>
        <taxon>Streptophyta</taxon>
        <taxon>Embryophyta</taxon>
        <taxon>Tracheophyta</taxon>
        <taxon>Spermatophyta</taxon>
        <taxon>Magnoliopsida</taxon>
        <taxon>eudicotyledons</taxon>
        <taxon>Gunneridae</taxon>
        <taxon>Pentapetalae</taxon>
        <taxon>asterids</taxon>
        <taxon>Ericales</taxon>
        <taxon>Theaceae</taxon>
        <taxon>Camellia</taxon>
    </lineage>
</organism>
<evidence type="ECO:0000313" key="1">
    <source>
        <dbReference type="EMBL" id="THG13829.1"/>
    </source>
</evidence>
<protein>
    <submittedName>
        <fullName evidence="1">Uncharacterized protein</fullName>
    </submittedName>
</protein>
<dbReference type="AlphaFoldDB" id="A0A4S4EC65"/>
<reference evidence="1 2" key="1">
    <citation type="journal article" date="2018" name="Proc. Natl. Acad. Sci. U.S.A.">
        <title>Draft genome sequence of Camellia sinensis var. sinensis provides insights into the evolution of the tea genome and tea quality.</title>
        <authorList>
            <person name="Wei C."/>
            <person name="Yang H."/>
            <person name="Wang S."/>
            <person name="Zhao J."/>
            <person name="Liu C."/>
            <person name="Gao L."/>
            <person name="Xia E."/>
            <person name="Lu Y."/>
            <person name="Tai Y."/>
            <person name="She G."/>
            <person name="Sun J."/>
            <person name="Cao H."/>
            <person name="Tong W."/>
            <person name="Gao Q."/>
            <person name="Li Y."/>
            <person name="Deng W."/>
            <person name="Jiang X."/>
            <person name="Wang W."/>
            <person name="Chen Q."/>
            <person name="Zhang S."/>
            <person name="Li H."/>
            <person name="Wu J."/>
            <person name="Wang P."/>
            <person name="Li P."/>
            <person name="Shi C."/>
            <person name="Zheng F."/>
            <person name="Jian J."/>
            <person name="Huang B."/>
            <person name="Shan D."/>
            <person name="Shi M."/>
            <person name="Fang C."/>
            <person name="Yue Y."/>
            <person name="Li F."/>
            <person name="Li D."/>
            <person name="Wei S."/>
            <person name="Han B."/>
            <person name="Jiang C."/>
            <person name="Yin Y."/>
            <person name="Xia T."/>
            <person name="Zhang Z."/>
            <person name="Bennetzen J.L."/>
            <person name="Zhao S."/>
            <person name="Wan X."/>
        </authorList>
    </citation>
    <scope>NUCLEOTIDE SEQUENCE [LARGE SCALE GENOMIC DNA]</scope>
    <source>
        <strain evidence="2">cv. Shuchazao</strain>
        <tissue evidence="1">Leaf</tissue>
    </source>
</reference>
<keyword evidence="2" id="KW-1185">Reference proteome</keyword>
<proteinExistence type="predicted"/>
<comment type="caution">
    <text evidence="1">The sequence shown here is derived from an EMBL/GenBank/DDBJ whole genome shotgun (WGS) entry which is preliminary data.</text>
</comment>
<dbReference type="PANTHER" id="PTHR36807">
    <property type="entry name" value="PHOSPHOGLYCOLATE PHOSPHATASE"/>
    <property type="match status" value="1"/>
</dbReference>
<evidence type="ECO:0000313" key="2">
    <source>
        <dbReference type="Proteomes" id="UP000306102"/>
    </source>
</evidence>
<dbReference type="InterPro" id="IPR022552">
    <property type="entry name" value="UPF_Ycf55"/>
</dbReference>
<dbReference type="Proteomes" id="UP000306102">
    <property type="component" value="Unassembled WGS sequence"/>
</dbReference>
<sequence length="568" mass="64432">MVALECVDQQAGNFVNGSLCSYTIITYQAAWARILCFKWMLFAPQFIIIMRHPFRSSRVAQLSSWNACKFSALCIANPKINPYPEHSSMRCHCLGTLMNTDGATTSEWVPVVNQVLLMASIFLTYMAGVIPTKKSLVSSQNGISTDYALAGDSTFSGRAAENDEEANFKLPWDIVEEKLMDALNAIEHEGNLGSRFIKFEQDQAKRPLSLSAVAEGPRLRLLWISFQWLKKEAGTVDNISGRSATVIMNDWSTVLSDVIQKSCQPVCMTWLENELCSKSSKPYKELLSLTIEKLMGDGTILQNIRSLGKEDLYTELTQFLIFGSLREGCYYSCSLFTQHGVAILEDLVITLADGIASVYLELISVDGNMSNEINYLGLMLCALSTRELQKLRNEFSNWSGKSCSMKYEYFEKHAVPVLSTYQRMILRMVALNRWLHQNIELVISMYEDRFDLCTLESQLIEEPSKTEAEKLSWWKKLTMRKSGSVSSPFRYVLINYISITVKRTKELRALTGWRYYFSLFLELADITMPLIRTVSAKVSDAISFFLVSLIGRSLGLIYTGIRQSLRWK</sequence>